<dbReference type="CDD" id="cd14014">
    <property type="entry name" value="STKc_PknB_like"/>
    <property type="match status" value="1"/>
</dbReference>
<dbReference type="Pfam" id="PF00069">
    <property type="entry name" value="Pkinase"/>
    <property type="match status" value="1"/>
</dbReference>
<dbReference type="PANTHER" id="PTHR24363:SF0">
    <property type="entry name" value="SERINE_THREONINE KINASE LIKE DOMAIN CONTAINING 1"/>
    <property type="match status" value="1"/>
</dbReference>
<dbReference type="Proteomes" id="UP000271624">
    <property type="component" value="Unassembled WGS sequence"/>
</dbReference>
<name>A0A3S1CMT5_9CYAN</name>
<dbReference type="InterPro" id="IPR011009">
    <property type="entry name" value="Kinase-like_dom_sf"/>
</dbReference>
<dbReference type="PROSITE" id="PS50011">
    <property type="entry name" value="PROTEIN_KINASE_DOM"/>
    <property type="match status" value="1"/>
</dbReference>
<protein>
    <recommendedName>
        <fullName evidence="1">non-specific serine/threonine protein kinase</fullName>
        <ecNumber evidence="1">2.7.11.1</ecNumber>
    </recommendedName>
</protein>
<dbReference type="InterPro" id="IPR027417">
    <property type="entry name" value="P-loop_NTPase"/>
</dbReference>
<evidence type="ECO:0000259" key="11">
    <source>
        <dbReference type="PROSITE" id="PS50011"/>
    </source>
</evidence>
<feature type="compositionally biased region" description="Polar residues" evidence="10">
    <location>
        <begin position="345"/>
        <end position="358"/>
    </location>
</feature>
<dbReference type="InterPro" id="IPR000719">
    <property type="entry name" value="Prot_kinase_dom"/>
</dbReference>
<keyword evidence="4 9" id="KW-0547">Nucleotide-binding</keyword>
<dbReference type="EMBL" id="RSCL01000010">
    <property type="protein sequence ID" value="RUT04741.1"/>
    <property type="molecule type" value="Genomic_DNA"/>
</dbReference>
<evidence type="ECO:0000313" key="13">
    <source>
        <dbReference type="Proteomes" id="UP000271624"/>
    </source>
</evidence>
<comment type="caution">
    <text evidence="12">The sequence shown here is derived from an EMBL/GenBank/DDBJ whole genome shotgun (WGS) entry which is preliminary data.</text>
</comment>
<dbReference type="SUPFAM" id="SSF52540">
    <property type="entry name" value="P-loop containing nucleoside triphosphate hydrolases"/>
    <property type="match status" value="1"/>
</dbReference>
<evidence type="ECO:0000256" key="5">
    <source>
        <dbReference type="ARBA" id="ARBA00022777"/>
    </source>
</evidence>
<keyword evidence="6 9" id="KW-0067">ATP-binding</keyword>
<reference evidence="12" key="1">
    <citation type="submission" date="2018-12" db="EMBL/GenBank/DDBJ databases">
        <authorList>
            <person name="Will S."/>
            <person name="Neumann-Schaal M."/>
            <person name="Henke P."/>
        </authorList>
    </citation>
    <scope>NUCLEOTIDE SEQUENCE</scope>
    <source>
        <strain evidence="12">PCC 7102</strain>
    </source>
</reference>
<comment type="catalytic activity">
    <reaction evidence="7">
        <text>L-threonyl-[protein] + ATP = O-phospho-L-threonyl-[protein] + ADP + H(+)</text>
        <dbReference type="Rhea" id="RHEA:46608"/>
        <dbReference type="Rhea" id="RHEA-COMP:11060"/>
        <dbReference type="Rhea" id="RHEA-COMP:11605"/>
        <dbReference type="ChEBI" id="CHEBI:15378"/>
        <dbReference type="ChEBI" id="CHEBI:30013"/>
        <dbReference type="ChEBI" id="CHEBI:30616"/>
        <dbReference type="ChEBI" id="CHEBI:61977"/>
        <dbReference type="ChEBI" id="CHEBI:456216"/>
        <dbReference type="EC" id="2.7.11.1"/>
    </reaction>
</comment>
<evidence type="ECO:0000313" key="12">
    <source>
        <dbReference type="EMBL" id="RUT04741.1"/>
    </source>
</evidence>
<keyword evidence="5" id="KW-0418">Kinase</keyword>
<proteinExistence type="predicted"/>
<keyword evidence="2" id="KW-0723">Serine/threonine-protein kinase</keyword>
<evidence type="ECO:0000256" key="7">
    <source>
        <dbReference type="ARBA" id="ARBA00047899"/>
    </source>
</evidence>
<evidence type="ECO:0000256" key="1">
    <source>
        <dbReference type="ARBA" id="ARBA00012513"/>
    </source>
</evidence>
<dbReference type="SUPFAM" id="SSF56112">
    <property type="entry name" value="Protein kinase-like (PK-like)"/>
    <property type="match status" value="1"/>
</dbReference>
<gene>
    <name evidence="12" type="ORF">DSM106972_043100</name>
</gene>
<feature type="region of interest" description="Disordered" evidence="10">
    <location>
        <begin position="339"/>
        <end position="361"/>
    </location>
</feature>
<evidence type="ECO:0000256" key="6">
    <source>
        <dbReference type="ARBA" id="ARBA00022840"/>
    </source>
</evidence>
<organism evidence="12 13">
    <name type="scientific">Dulcicalothrix desertica PCC 7102</name>
    <dbReference type="NCBI Taxonomy" id="232991"/>
    <lineage>
        <taxon>Bacteria</taxon>
        <taxon>Bacillati</taxon>
        <taxon>Cyanobacteriota</taxon>
        <taxon>Cyanophyceae</taxon>
        <taxon>Nostocales</taxon>
        <taxon>Calotrichaceae</taxon>
        <taxon>Dulcicalothrix</taxon>
    </lineage>
</organism>
<evidence type="ECO:0000256" key="3">
    <source>
        <dbReference type="ARBA" id="ARBA00022679"/>
    </source>
</evidence>
<evidence type="ECO:0000256" key="8">
    <source>
        <dbReference type="ARBA" id="ARBA00048679"/>
    </source>
</evidence>
<dbReference type="EC" id="2.7.11.1" evidence="1"/>
<dbReference type="Gene3D" id="3.40.50.300">
    <property type="entry name" value="P-loop containing nucleotide triphosphate hydrolases"/>
    <property type="match status" value="1"/>
</dbReference>
<feature type="binding site" evidence="9">
    <location>
        <position position="46"/>
    </location>
    <ligand>
        <name>ATP</name>
        <dbReference type="ChEBI" id="CHEBI:30616"/>
    </ligand>
</feature>
<dbReference type="OrthoDB" id="5522963at2"/>
<reference evidence="12" key="2">
    <citation type="journal article" date="2019" name="Genome Biol. Evol.">
        <title>Day and night: Metabolic profiles and evolutionary relationships of six axenic non-marine cyanobacteria.</title>
        <authorList>
            <person name="Will S.E."/>
            <person name="Henke P."/>
            <person name="Boedeker C."/>
            <person name="Huang S."/>
            <person name="Brinkmann H."/>
            <person name="Rohde M."/>
            <person name="Jarek M."/>
            <person name="Friedl T."/>
            <person name="Seufert S."/>
            <person name="Schumacher M."/>
            <person name="Overmann J."/>
            <person name="Neumann-Schaal M."/>
            <person name="Petersen J."/>
        </authorList>
    </citation>
    <scope>NUCLEOTIDE SEQUENCE [LARGE SCALE GENOMIC DNA]</scope>
    <source>
        <strain evidence="12">PCC 7102</strain>
    </source>
</reference>
<evidence type="ECO:0000256" key="10">
    <source>
        <dbReference type="SAM" id="MobiDB-lite"/>
    </source>
</evidence>
<evidence type="ECO:0000256" key="9">
    <source>
        <dbReference type="PROSITE-ProRule" id="PRU10141"/>
    </source>
</evidence>
<keyword evidence="3" id="KW-0808">Transferase</keyword>
<dbReference type="PANTHER" id="PTHR24363">
    <property type="entry name" value="SERINE/THREONINE PROTEIN KINASE"/>
    <property type="match status" value="1"/>
</dbReference>
<dbReference type="GO" id="GO:0004674">
    <property type="term" value="F:protein serine/threonine kinase activity"/>
    <property type="evidence" value="ECO:0007669"/>
    <property type="project" value="UniProtKB-KW"/>
</dbReference>
<accession>A0A3S1CMT5</accession>
<dbReference type="RefSeq" id="WP_127082713.1">
    <property type="nucleotide sequence ID" value="NZ_RSCL01000010.1"/>
</dbReference>
<dbReference type="Pfam" id="PF14516">
    <property type="entry name" value="AAA_35"/>
    <property type="match status" value="1"/>
</dbReference>
<evidence type="ECO:0000256" key="2">
    <source>
        <dbReference type="ARBA" id="ARBA00022527"/>
    </source>
</evidence>
<dbReference type="PROSITE" id="PS00107">
    <property type="entry name" value="PROTEIN_KINASE_ATP"/>
    <property type="match status" value="1"/>
</dbReference>
<comment type="catalytic activity">
    <reaction evidence="8">
        <text>L-seryl-[protein] + ATP = O-phospho-L-seryl-[protein] + ADP + H(+)</text>
        <dbReference type="Rhea" id="RHEA:17989"/>
        <dbReference type="Rhea" id="RHEA-COMP:9863"/>
        <dbReference type="Rhea" id="RHEA-COMP:11604"/>
        <dbReference type="ChEBI" id="CHEBI:15378"/>
        <dbReference type="ChEBI" id="CHEBI:29999"/>
        <dbReference type="ChEBI" id="CHEBI:30616"/>
        <dbReference type="ChEBI" id="CHEBI:83421"/>
        <dbReference type="ChEBI" id="CHEBI:456216"/>
        <dbReference type="EC" id="2.7.11.1"/>
    </reaction>
</comment>
<dbReference type="SMART" id="SM00220">
    <property type="entry name" value="S_TKc"/>
    <property type="match status" value="1"/>
</dbReference>
<feature type="domain" description="Protein kinase" evidence="11">
    <location>
        <begin position="15"/>
        <end position="280"/>
    </location>
</feature>
<sequence>MSTNTLISRTLNNRYKISAYLGGGGFGDTYLANDLFLPEKPVCVVKHLKIRNLNHARAALVSKFFDKEAKFLYQLGNSHPQIPQLLAHFPEDEEFYLVQEFIDGYDLTKEIIPGVTRSEAEVSSLLIDILEVLAFVHDKGIIHRDIKPQNLMRRRDGKIVLIDFGAVKEIGTLGANAQGQSSSTVVIGTLGYMPAEQQNSHPQFSSDVYAVGIIAFQALTGLDVFKLPRDKNNGELHCALFRDINISPSFAQILDTMVRYDYRQRYQNAGEALNVVQQYLSISQARTVNVSPISAQTPPTVIPNTQQKSEQSVSVSETSIFQKILQFFQQLFSDTPNTSSTTTNQYVSTTPTHPTNLEQPEGQVSLKSPLYIERAPIENDCYEEILQPGALIRIKAPRQMGKTSLLTRVLHHGKQQGFSTAYLNFQSADAEFLTSLDKFLQWFCGSIAQELNLKDKLSQYWQGILGSKDKCTNYFQRYLLSEINTPIVLGLDEVDQIFQYPQVASEFFALLRAWHETSKNKEIWKKLRLVIVHSKEVYIPLNINQSPFNVGLPIDLPEFSESQIKDLVQRHKLTWSDTEIKQLIAMVGGHPYLVRKALYEIARGKITLSQLLQIAPTEQGMYSDHLRRHLYNLQEDAKLLAAIKQVVAATQPIRIESSSAFKLRSMGLVKFQGNDVMPLCDLYRLYFQESLRMN</sequence>
<dbReference type="AlphaFoldDB" id="A0A3S1CMT5"/>
<evidence type="ECO:0000256" key="4">
    <source>
        <dbReference type="ARBA" id="ARBA00022741"/>
    </source>
</evidence>
<dbReference type="InterPro" id="IPR017441">
    <property type="entry name" value="Protein_kinase_ATP_BS"/>
</dbReference>
<dbReference type="GO" id="GO:0005524">
    <property type="term" value="F:ATP binding"/>
    <property type="evidence" value="ECO:0007669"/>
    <property type="project" value="UniProtKB-UniRule"/>
</dbReference>
<keyword evidence="13" id="KW-1185">Reference proteome</keyword>
<dbReference type="Gene3D" id="1.10.510.10">
    <property type="entry name" value="Transferase(Phosphotransferase) domain 1"/>
    <property type="match status" value="1"/>
</dbReference>